<accession>A0AAV1KN93</accession>
<reference evidence="2 3" key="1">
    <citation type="submission" date="2023-11" db="EMBL/GenBank/DDBJ databases">
        <authorList>
            <person name="Hedman E."/>
            <person name="Englund M."/>
            <person name="Stromberg M."/>
            <person name="Nyberg Akerstrom W."/>
            <person name="Nylinder S."/>
            <person name="Jareborg N."/>
            <person name="Kallberg Y."/>
            <person name="Kronander E."/>
        </authorList>
    </citation>
    <scope>NUCLEOTIDE SEQUENCE [LARGE SCALE GENOMIC DNA]</scope>
</reference>
<evidence type="ECO:0000259" key="1">
    <source>
        <dbReference type="Pfam" id="PF16087"/>
    </source>
</evidence>
<dbReference type="EMBL" id="CAVLGL010000057">
    <property type="protein sequence ID" value="CAK1583617.1"/>
    <property type="molecule type" value="Genomic_DNA"/>
</dbReference>
<gene>
    <name evidence="2" type="ORF">PARMNEM_LOCUS4987</name>
</gene>
<comment type="caution">
    <text evidence="2">The sequence shown here is derived from an EMBL/GenBank/DDBJ whole genome shotgun (WGS) entry which is preliminary data.</text>
</comment>
<proteinExistence type="predicted"/>
<protein>
    <recommendedName>
        <fullName evidence="1">DUF4817 domain-containing protein</fullName>
    </recommendedName>
</protein>
<dbReference type="Proteomes" id="UP001314205">
    <property type="component" value="Unassembled WGS sequence"/>
</dbReference>
<dbReference type="AlphaFoldDB" id="A0AAV1KN93"/>
<name>A0AAV1KN93_9NEOP</name>
<keyword evidence="3" id="KW-1185">Reference proteome</keyword>
<evidence type="ECO:0000313" key="2">
    <source>
        <dbReference type="EMBL" id="CAK1583617.1"/>
    </source>
</evidence>
<evidence type="ECO:0000313" key="3">
    <source>
        <dbReference type="Proteomes" id="UP001314205"/>
    </source>
</evidence>
<sequence length="96" mass="10711">MNHYSLQDRGIIASIFMRNNSSVVLAQREFRRRSPGRTTPTGQTLLHLAARLEETGTTRVAPRRCRPRTSRSAENIATIAEAVEMDPGTSTSRRAT</sequence>
<organism evidence="2 3">
    <name type="scientific">Parnassius mnemosyne</name>
    <name type="common">clouded apollo</name>
    <dbReference type="NCBI Taxonomy" id="213953"/>
    <lineage>
        <taxon>Eukaryota</taxon>
        <taxon>Metazoa</taxon>
        <taxon>Ecdysozoa</taxon>
        <taxon>Arthropoda</taxon>
        <taxon>Hexapoda</taxon>
        <taxon>Insecta</taxon>
        <taxon>Pterygota</taxon>
        <taxon>Neoptera</taxon>
        <taxon>Endopterygota</taxon>
        <taxon>Lepidoptera</taxon>
        <taxon>Glossata</taxon>
        <taxon>Ditrysia</taxon>
        <taxon>Papilionoidea</taxon>
        <taxon>Papilionidae</taxon>
        <taxon>Parnassiinae</taxon>
        <taxon>Parnassini</taxon>
        <taxon>Parnassius</taxon>
        <taxon>Driopa</taxon>
    </lineage>
</organism>
<dbReference type="Pfam" id="PF16087">
    <property type="entry name" value="DUF4817"/>
    <property type="match status" value="1"/>
</dbReference>
<feature type="domain" description="DUF4817" evidence="1">
    <location>
        <begin position="16"/>
        <end position="58"/>
    </location>
</feature>
<dbReference type="InterPro" id="IPR032135">
    <property type="entry name" value="DUF4817"/>
</dbReference>